<dbReference type="PROSITE" id="PS50109">
    <property type="entry name" value="HIS_KIN"/>
    <property type="match status" value="1"/>
</dbReference>
<dbReference type="Gene3D" id="3.30.565.10">
    <property type="entry name" value="Histidine kinase-like ATPase, C-terminal domain"/>
    <property type="match status" value="1"/>
</dbReference>
<evidence type="ECO:0000256" key="6">
    <source>
        <dbReference type="ARBA" id="ARBA00022777"/>
    </source>
</evidence>
<dbReference type="InterPro" id="IPR036097">
    <property type="entry name" value="HisK_dim/P_sf"/>
</dbReference>
<dbReference type="CDD" id="cd00082">
    <property type="entry name" value="HisKA"/>
    <property type="match status" value="1"/>
</dbReference>
<dbReference type="Pfam" id="PF13426">
    <property type="entry name" value="PAS_9"/>
    <property type="match status" value="1"/>
</dbReference>
<dbReference type="InterPro" id="IPR003594">
    <property type="entry name" value="HATPase_dom"/>
</dbReference>
<dbReference type="PANTHER" id="PTHR42878">
    <property type="entry name" value="TWO-COMPONENT HISTIDINE KINASE"/>
    <property type="match status" value="1"/>
</dbReference>
<dbReference type="GO" id="GO:0005886">
    <property type="term" value="C:plasma membrane"/>
    <property type="evidence" value="ECO:0007669"/>
    <property type="project" value="UniProtKB-SubCell"/>
</dbReference>
<dbReference type="PANTHER" id="PTHR42878:SF15">
    <property type="entry name" value="BACTERIOPHYTOCHROME"/>
    <property type="match status" value="1"/>
</dbReference>
<feature type="transmembrane region" description="Helical" evidence="9">
    <location>
        <begin position="9"/>
        <end position="27"/>
    </location>
</feature>
<evidence type="ECO:0000256" key="3">
    <source>
        <dbReference type="ARBA" id="ARBA00012438"/>
    </source>
</evidence>
<keyword evidence="4" id="KW-0597">Phosphoprotein</keyword>
<dbReference type="Pfam" id="PF00512">
    <property type="entry name" value="HisKA"/>
    <property type="match status" value="1"/>
</dbReference>
<keyword evidence="6 13" id="KW-0418">Kinase</keyword>
<dbReference type="Proteomes" id="UP000286806">
    <property type="component" value="Unassembled WGS sequence"/>
</dbReference>
<dbReference type="GO" id="GO:0007234">
    <property type="term" value="P:osmosensory signaling via phosphorelay pathway"/>
    <property type="evidence" value="ECO:0007669"/>
    <property type="project" value="TreeGrafter"/>
</dbReference>
<evidence type="ECO:0000313" key="14">
    <source>
        <dbReference type="Proteomes" id="UP000286806"/>
    </source>
</evidence>
<feature type="coiled-coil region" evidence="8">
    <location>
        <begin position="202"/>
        <end position="254"/>
    </location>
</feature>
<dbReference type="GO" id="GO:0030295">
    <property type="term" value="F:protein kinase activator activity"/>
    <property type="evidence" value="ECO:0007669"/>
    <property type="project" value="TreeGrafter"/>
</dbReference>
<feature type="transmembrane region" description="Helical" evidence="9">
    <location>
        <begin position="81"/>
        <end position="98"/>
    </location>
</feature>
<dbReference type="InterPro" id="IPR005467">
    <property type="entry name" value="His_kinase_dom"/>
</dbReference>
<proteinExistence type="predicted"/>
<evidence type="ECO:0000259" key="12">
    <source>
        <dbReference type="PROSITE" id="PS50113"/>
    </source>
</evidence>
<keyword evidence="7 9" id="KW-0472">Membrane</keyword>
<evidence type="ECO:0000256" key="2">
    <source>
        <dbReference type="ARBA" id="ARBA00004429"/>
    </source>
</evidence>
<keyword evidence="9" id="KW-0812">Transmembrane</keyword>
<dbReference type="PROSITE" id="PS50113">
    <property type="entry name" value="PAC"/>
    <property type="match status" value="1"/>
</dbReference>
<dbReference type="CDD" id="cd00130">
    <property type="entry name" value="PAS"/>
    <property type="match status" value="1"/>
</dbReference>
<dbReference type="InterPro" id="IPR000014">
    <property type="entry name" value="PAS"/>
</dbReference>
<comment type="catalytic activity">
    <reaction evidence="1">
        <text>ATP + protein L-histidine = ADP + protein N-phospho-L-histidine.</text>
        <dbReference type="EC" id="2.7.13.3"/>
    </reaction>
</comment>
<dbReference type="InterPro" id="IPR036890">
    <property type="entry name" value="HATPase_C_sf"/>
</dbReference>
<feature type="domain" description="PAS" evidence="11">
    <location>
        <begin position="77"/>
        <end position="147"/>
    </location>
</feature>
<dbReference type="AlphaFoldDB" id="A0A401JCJ3"/>
<dbReference type="InterPro" id="IPR003661">
    <property type="entry name" value="HisK_dim/P_dom"/>
</dbReference>
<feature type="domain" description="PAC" evidence="12">
    <location>
        <begin position="150"/>
        <end position="200"/>
    </location>
</feature>
<dbReference type="GO" id="GO:0000155">
    <property type="term" value="F:phosphorelay sensor kinase activity"/>
    <property type="evidence" value="ECO:0007669"/>
    <property type="project" value="InterPro"/>
</dbReference>
<dbReference type="NCBIfam" id="TIGR00229">
    <property type="entry name" value="sensory_box"/>
    <property type="match status" value="1"/>
</dbReference>
<dbReference type="SMART" id="SM00388">
    <property type="entry name" value="HisKA"/>
    <property type="match status" value="1"/>
</dbReference>
<dbReference type="PRINTS" id="PR00344">
    <property type="entry name" value="BCTRLSENSOR"/>
</dbReference>
<evidence type="ECO:0000259" key="10">
    <source>
        <dbReference type="PROSITE" id="PS50109"/>
    </source>
</evidence>
<evidence type="ECO:0000256" key="8">
    <source>
        <dbReference type="SAM" id="Coils"/>
    </source>
</evidence>
<dbReference type="RefSeq" id="WP_124704146.1">
    <property type="nucleotide sequence ID" value="NZ_BGOW01000009.1"/>
</dbReference>
<keyword evidence="14" id="KW-1185">Reference proteome</keyword>
<comment type="subcellular location">
    <subcellularLocation>
        <location evidence="2">Cell inner membrane</location>
        <topology evidence="2">Multi-pass membrane protein</topology>
    </subcellularLocation>
</comment>
<keyword evidence="8" id="KW-0175">Coiled coil</keyword>
<dbReference type="SMART" id="SM00387">
    <property type="entry name" value="HATPase_c"/>
    <property type="match status" value="1"/>
</dbReference>
<dbReference type="InterPro" id="IPR000700">
    <property type="entry name" value="PAS-assoc_C"/>
</dbReference>
<protein>
    <recommendedName>
        <fullName evidence="3">histidine kinase</fullName>
        <ecNumber evidence="3">2.7.13.3</ecNumber>
    </recommendedName>
</protein>
<dbReference type="EMBL" id="BGOW01000009">
    <property type="protein sequence ID" value="GBL45317.1"/>
    <property type="molecule type" value="Genomic_DNA"/>
</dbReference>
<evidence type="ECO:0000256" key="5">
    <source>
        <dbReference type="ARBA" id="ARBA00022679"/>
    </source>
</evidence>
<evidence type="ECO:0000256" key="7">
    <source>
        <dbReference type="ARBA" id="ARBA00023136"/>
    </source>
</evidence>
<dbReference type="InterPro" id="IPR050351">
    <property type="entry name" value="BphY/WalK/GraS-like"/>
</dbReference>
<dbReference type="OrthoDB" id="8552871at2"/>
<dbReference type="SUPFAM" id="SSF47384">
    <property type="entry name" value="Homodimeric domain of signal transducing histidine kinase"/>
    <property type="match status" value="1"/>
</dbReference>
<feature type="domain" description="Histidine kinase" evidence="10">
    <location>
        <begin position="257"/>
        <end position="472"/>
    </location>
</feature>
<dbReference type="Gene3D" id="3.30.450.20">
    <property type="entry name" value="PAS domain"/>
    <property type="match status" value="1"/>
</dbReference>
<gene>
    <name evidence="13" type="ORF">SFMTTN_1124</name>
</gene>
<keyword evidence="5" id="KW-0808">Transferase</keyword>
<evidence type="ECO:0000256" key="1">
    <source>
        <dbReference type="ARBA" id="ARBA00000085"/>
    </source>
</evidence>
<dbReference type="PROSITE" id="PS50112">
    <property type="entry name" value="PAS"/>
    <property type="match status" value="1"/>
</dbReference>
<accession>A0A401JCJ3</accession>
<dbReference type="Gene3D" id="1.10.287.130">
    <property type="match status" value="1"/>
</dbReference>
<dbReference type="SMART" id="SM00091">
    <property type="entry name" value="PAS"/>
    <property type="match status" value="1"/>
</dbReference>
<comment type="caution">
    <text evidence="13">The sequence shown here is derived from an EMBL/GenBank/DDBJ whole genome shotgun (WGS) entry which is preliminary data.</text>
</comment>
<evidence type="ECO:0000256" key="4">
    <source>
        <dbReference type="ARBA" id="ARBA00022553"/>
    </source>
</evidence>
<keyword evidence="9" id="KW-1133">Transmembrane helix</keyword>
<sequence length="474" mass="53290">MISRPLRIALLYLLLSALWIFVSYYLLQQLFVGSRLVEQLELLGGLSFVLITALILFLLLRREQAAVERANCILRERERNFRMLTETIATAIFLYRGGRLCFVNPKAIAYSGYTREELLTMDLWQLVSPEYQEMIRERSLSRLHGAGGPARYELKIITKHGEERWLEVTADSIEFEGAPVGLATAYDITERKRAEQEIGTLNGDLERRVAERTAELEKANAQLQFSQASIRELNVALQQRAEELQASMNEMEAFSYSVSHDLRAPLRAIQGFTQALQEDYAAQLDPAGQDFAQRIVAAAGRMDILIQDLLAYSQLSRSELSPKPVSLSRIVAEATSQMQAQITEHHAIISVVEPLPDVLGHRPTLVQVIANLLSNAIKFVAPGVTPQIRVWAEAQENRVRLWVEDNGIGIPAEHEERIFRVFERLHGIESYPGTGIGLAIVKKGMERMGGSVGVASQNGQGSRFWIELPIQEKK</sequence>
<name>A0A401JCJ3_9PROT</name>
<dbReference type="SUPFAM" id="SSF55785">
    <property type="entry name" value="PYP-like sensor domain (PAS domain)"/>
    <property type="match status" value="1"/>
</dbReference>
<dbReference type="FunFam" id="3.30.565.10:FF:000006">
    <property type="entry name" value="Sensor histidine kinase WalK"/>
    <property type="match status" value="1"/>
</dbReference>
<dbReference type="Pfam" id="PF02518">
    <property type="entry name" value="HATPase_c"/>
    <property type="match status" value="1"/>
</dbReference>
<dbReference type="InterPro" id="IPR004358">
    <property type="entry name" value="Sig_transdc_His_kin-like_C"/>
</dbReference>
<organism evidence="13 14">
    <name type="scientific">Sulfuriferula multivorans</name>
    <dbReference type="NCBI Taxonomy" id="1559896"/>
    <lineage>
        <taxon>Bacteria</taxon>
        <taxon>Pseudomonadati</taxon>
        <taxon>Pseudomonadota</taxon>
        <taxon>Betaproteobacteria</taxon>
        <taxon>Nitrosomonadales</taxon>
        <taxon>Sulfuricellaceae</taxon>
        <taxon>Sulfuriferula</taxon>
    </lineage>
</organism>
<evidence type="ECO:0000256" key="9">
    <source>
        <dbReference type="SAM" id="Phobius"/>
    </source>
</evidence>
<reference evidence="13 14" key="1">
    <citation type="journal article" date="2019" name="Front. Microbiol.">
        <title>Genomes of Neutrophilic Sulfur-Oxidizing Chemolithoautotrophs Representing 9 Proteobacterial Species From 8 Genera.</title>
        <authorList>
            <person name="Watanabe T."/>
            <person name="Kojima H."/>
            <person name="Umezawa K."/>
            <person name="Hori C."/>
            <person name="Takasuka T.E."/>
            <person name="Kato Y."/>
            <person name="Fukui M."/>
        </authorList>
    </citation>
    <scope>NUCLEOTIDE SEQUENCE [LARGE SCALE GENOMIC DNA]</scope>
    <source>
        <strain evidence="13 14">TTN</strain>
    </source>
</reference>
<evidence type="ECO:0000313" key="13">
    <source>
        <dbReference type="EMBL" id="GBL45317.1"/>
    </source>
</evidence>
<dbReference type="GO" id="GO:0000156">
    <property type="term" value="F:phosphorelay response regulator activity"/>
    <property type="evidence" value="ECO:0007669"/>
    <property type="project" value="TreeGrafter"/>
</dbReference>
<dbReference type="InterPro" id="IPR035965">
    <property type="entry name" value="PAS-like_dom_sf"/>
</dbReference>
<feature type="transmembrane region" description="Helical" evidence="9">
    <location>
        <begin position="42"/>
        <end position="60"/>
    </location>
</feature>
<evidence type="ECO:0000259" key="11">
    <source>
        <dbReference type="PROSITE" id="PS50112"/>
    </source>
</evidence>
<dbReference type="EC" id="2.7.13.3" evidence="3"/>
<dbReference type="SUPFAM" id="SSF55874">
    <property type="entry name" value="ATPase domain of HSP90 chaperone/DNA topoisomerase II/histidine kinase"/>
    <property type="match status" value="1"/>
</dbReference>